<dbReference type="VEuPathDB" id="MicrosporidiaDB:DI09_132p90"/>
<protein>
    <submittedName>
        <fullName evidence="1">Uncharacterized protein</fullName>
    </submittedName>
</protein>
<organism evidence="1 2">
    <name type="scientific">Mitosporidium daphniae</name>
    <dbReference type="NCBI Taxonomy" id="1485682"/>
    <lineage>
        <taxon>Eukaryota</taxon>
        <taxon>Fungi</taxon>
        <taxon>Fungi incertae sedis</taxon>
        <taxon>Microsporidia</taxon>
        <taxon>Mitosporidium</taxon>
    </lineage>
</organism>
<evidence type="ECO:0000313" key="1">
    <source>
        <dbReference type="EMBL" id="KGG52816.1"/>
    </source>
</evidence>
<dbReference type="HOGENOM" id="CLU_1787274_0_0_1"/>
<proteinExistence type="predicted"/>
<dbReference type="AlphaFoldDB" id="A0A098VYI3"/>
<keyword evidence="2" id="KW-1185">Reference proteome</keyword>
<sequence>MTSWRRDRIVFVDPDDSSVPFWWPALSSQYLRMPWAQRSHPCIPASNCSVVRDRDLVAFCPTEDPFLTYSRMQNVGKAKRALNPTTTPASLFLQDRAVQLALQYWDTGVAPSYFKWLPFAYSDAKLEGKIAKGNFKGNDDSSLSH</sequence>
<reference evidence="1 2" key="1">
    <citation type="submission" date="2014-04" db="EMBL/GenBank/DDBJ databases">
        <title>A new species of microsporidia sheds light on the evolution of extreme parasitism.</title>
        <authorList>
            <person name="Haag K.L."/>
            <person name="James T.Y."/>
            <person name="Larsson R."/>
            <person name="Schaer T.M."/>
            <person name="Refardt D."/>
            <person name="Pombert J.-F."/>
            <person name="Ebert D."/>
        </authorList>
    </citation>
    <scope>NUCLEOTIDE SEQUENCE [LARGE SCALE GENOMIC DNA]</scope>
    <source>
        <strain evidence="1 2">UGP3</strain>
        <tissue evidence="1">Spores</tissue>
    </source>
</reference>
<dbReference type="GeneID" id="25258306"/>
<comment type="caution">
    <text evidence="1">The sequence shown here is derived from an EMBL/GenBank/DDBJ whole genome shotgun (WGS) entry which is preliminary data.</text>
</comment>
<gene>
    <name evidence="1" type="ORF">DI09_132p90</name>
</gene>
<dbReference type="OrthoDB" id="641149at2759"/>
<name>A0A098VYI3_9MICR</name>
<dbReference type="EMBL" id="JMKJ01000036">
    <property type="protein sequence ID" value="KGG52816.1"/>
    <property type="molecule type" value="Genomic_DNA"/>
</dbReference>
<accession>A0A098VYI3</accession>
<dbReference type="Proteomes" id="UP000029725">
    <property type="component" value="Unassembled WGS sequence"/>
</dbReference>
<evidence type="ECO:0000313" key="2">
    <source>
        <dbReference type="Proteomes" id="UP000029725"/>
    </source>
</evidence>
<dbReference type="RefSeq" id="XP_013239252.1">
    <property type="nucleotide sequence ID" value="XM_013383798.1"/>
</dbReference>